<evidence type="ECO:0000256" key="2">
    <source>
        <dbReference type="ARBA" id="ARBA00022840"/>
    </source>
</evidence>
<dbReference type="GeneID" id="95458148"/>
<dbReference type="InterPro" id="IPR002197">
    <property type="entry name" value="HTH_Fis"/>
</dbReference>
<sequence>MHSTSQKPNAGQVRPDIESSWARSRLSGLCEDDKPSLARGPVARDGGLARAAGPVLAQARAELADTAMTLVLADREARLLSLHSADRSMRDAIDGMGITPGAGLGEDRVGTNAVGTPLETREPLMLRSHEHFMEAFRRFDCYGHPVVHPITRRLEGVLNLGGIRGDEHGLVPPFVRRMVRDIEERLLLDATRHQQRLLAAFQEASHNPRRRVLVVGHGLVLATPPALSLLEPADHAAVQACVEGTRAKGGATHRLPLLSGRTVTLRCTPVEGADGVLVDIVPEEAGSSRASGKRAALGWPLLVVGEPGSGRTTEARQAAGRDASTLDAMDVLRQGEPDWITGMTELLAGEGPPLIVENIQLLSEPVTALLATRLRHTRRRTALTSTPGEHLDKAHASLVALCNARRDLIPLRRRPYEVPRLAERMLADLGAPGRPRLTADSLRVLAMQPWPGNLAELRRVIQTVAGARTAGDIVPADLPASHRDAPAPASPFRQAEREVIVAAIEAAGGNKLQAARALGVSRSTLYNRMRALRIS</sequence>
<dbReference type="Proteomes" id="UP000326029">
    <property type="component" value="Chromosome"/>
</dbReference>
<organism evidence="6 9">
    <name type="scientific">Streptomyces cinereoruber</name>
    <dbReference type="NCBI Taxonomy" id="67260"/>
    <lineage>
        <taxon>Bacteria</taxon>
        <taxon>Bacillati</taxon>
        <taxon>Actinomycetota</taxon>
        <taxon>Actinomycetes</taxon>
        <taxon>Kitasatosporales</taxon>
        <taxon>Streptomycetaceae</taxon>
        <taxon>Streptomyces</taxon>
    </lineage>
</organism>
<proteinExistence type="predicted"/>
<feature type="domain" description="Sigma-54 factor interaction" evidence="5">
    <location>
        <begin position="408"/>
        <end position="466"/>
    </location>
</feature>
<dbReference type="Pfam" id="PF25601">
    <property type="entry name" value="AAA_lid_14"/>
    <property type="match status" value="1"/>
</dbReference>
<name>A0AAV4KTL2_9ACTN</name>
<dbReference type="InterPro" id="IPR029016">
    <property type="entry name" value="GAF-like_dom_sf"/>
</dbReference>
<dbReference type="Gene3D" id="1.10.8.60">
    <property type="match status" value="1"/>
</dbReference>
<reference evidence="6 9" key="1">
    <citation type="journal article" date="2014" name="Int. J. Syst. Evol. Microbiol.">
        <title>Complete genome sequence of Corynebacterium casei LMG S-19264T (=DSM 44701T), isolated from a smear-ripened cheese.</title>
        <authorList>
            <consortium name="US DOE Joint Genome Institute (JGI-PGF)"/>
            <person name="Walter F."/>
            <person name="Albersmeier A."/>
            <person name="Kalinowski J."/>
            <person name="Ruckert C."/>
        </authorList>
    </citation>
    <scope>NUCLEOTIDE SEQUENCE [LARGE SCALE GENOMIC DNA]</scope>
    <source>
        <strain evidence="6 9">JCM 4205</strain>
    </source>
</reference>
<dbReference type="RefSeq" id="WP_152371206.1">
    <property type="nucleotide sequence ID" value="NZ_BMSJ01000016.1"/>
</dbReference>
<protein>
    <submittedName>
        <fullName evidence="7">Transcriptional regulator</fullName>
    </submittedName>
</protein>
<evidence type="ECO:0000313" key="6">
    <source>
        <dbReference type="EMBL" id="GGR50340.1"/>
    </source>
</evidence>
<dbReference type="Gene3D" id="1.10.10.60">
    <property type="entry name" value="Homeodomain-like"/>
    <property type="match status" value="1"/>
</dbReference>
<dbReference type="SUPFAM" id="SSF46689">
    <property type="entry name" value="Homeodomain-like"/>
    <property type="match status" value="1"/>
</dbReference>
<dbReference type="GO" id="GO:0043565">
    <property type="term" value="F:sequence-specific DNA binding"/>
    <property type="evidence" value="ECO:0007669"/>
    <property type="project" value="InterPro"/>
</dbReference>
<reference evidence="6" key="3">
    <citation type="submission" date="2023-08" db="EMBL/GenBank/DDBJ databases">
        <authorList>
            <person name="Sun Q."/>
            <person name="Ohkuma M."/>
        </authorList>
    </citation>
    <scope>NUCLEOTIDE SEQUENCE</scope>
    <source>
        <strain evidence="6">JCM 4205</strain>
    </source>
</reference>
<evidence type="ECO:0000313" key="7">
    <source>
        <dbReference type="EMBL" id="QEV36011.1"/>
    </source>
</evidence>
<dbReference type="InterPro" id="IPR002078">
    <property type="entry name" value="Sigma_54_int"/>
</dbReference>
<evidence type="ECO:0000256" key="1">
    <source>
        <dbReference type="ARBA" id="ARBA00022741"/>
    </source>
</evidence>
<keyword evidence="3" id="KW-0805">Transcription regulation</keyword>
<dbReference type="Gene3D" id="3.30.450.40">
    <property type="match status" value="1"/>
</dbReference>
<keyword evidence="8" id="KW-1185">Reference proteome</keyword>
<gene>
    <name evidence="7" type="ORF">CP977_30775</name>
    <name evidence="6" type="ORF">GCM10010497_62230</name>
</gene>
<evidence type="ECO:0000256" key="4">
    <source>
        <dbReference type="ARBA" id="ARBA00023163"/>
    </source>
</evidence>
<dbReference type="AlphaFoldDB" id="A0AAV4KTL2"/>
<keyword evidence="1" id="KW-0547">Nucleotide-binding</keyword>
<reference evidence="7 8" key="2">
    <citation type="submission" date="2017-09" db="EMBL/GenBank/DDBJ databases">
        <authorList>
            <person name="Lee N."/>
            <person name="Cho B.-K."/>
        </authorList>
    </citation>
    <scope>NUCLEOTIDE SEQUENCE [LARGE SCALE GENOMIC DNA]</scope>
    <source>
        <strain evidence="7 8">ATCC 19740</strain>
    </source>
</reference>
<evidence type="ECO:0000313" key="8">
    <source>
        <dbReference type="Proteomes" id="UP000326029"/>
    </source>
</evidence>
<dbReference type="EMBL" id="BMSJ01000016">
    <property type="protein sequence ID" value="GGR50340.1"/>
    <property type="molecule type" value="Genomic_DNA"/>
</dbReference>
<dbReference type="InterPro" id="IPR058031">
    <property type="entry name" value="AAA_lid_NorR"/>
</dbReference>
<dbReference type="Proteomes" id="UP000642014">
    <property type="component" value="Unassembled WGS sequence"/>
</dbReference>
<dbReference type="GO" id="GO:0006355">
    <property type="term" value="P:regulation of DNA-templated transcription"/>
    <property type="evidence" value="ECO:0007669"/>
    <property type="project" value="InterPro"/>
</dbReference>
<dbReference type="GO" id="GO:0005524">
    <property type="term" value="F:ATP binding"/>
    <property type="evidence" value="ECO:0007669"/>
    <property type="project" value="UniProtKB-KW"/>
</dbReference>
<evidence type="ECO:0000313" key="9">
    <source>
        <dbReference type="Proteomes" id="UP000642014"/>
    </source>
</evidence>
<evidence type="ECO:0000259" key="5">
    <source>
        <dbReference type="PROSITE" id="PS50045"/>
    </source>
</evidence>
<accession>A0AAV4KTL2</accession>
<dbReference type="PROSITE" id="PS50045">
    <property type="entry name" value="SIGMA54_INTERACT_4"/>
    <property type="match status" value="1"/>
</dbReference>
<dbReference type="EMBL" id="CP023693">
    <property type="protein sequence ID" value="QEV36011.1"/>
    <property type="molecule type" value="Genomic_DNA"/>
</dbReference>
<dbReference type="InterPro" id="IPR027417">
    <property type="entry name" value="P-loop_NTPase"/>
</dbReference>
<keyword evidence="4" id="KW-0804">Transcription</keyword>
<dbReference type="PANTHER" id="PTHR32071">
    <property type="entry name" value="TRANSCRIPTIONAL REGULATORY PROTEIN"/>
    <property type="match status" value="1"/>
</dbReference>
<dbReference type="InterPro" id="IPR009057">
    <property type="entry name" value="Homeodomain-like_sf"/>
</dbReference>
<keyword evidence="2" id="KW-0067">ATP-binding</keyword>
<evidence type="ECO:0000256" key="3">
    <source>
        <dbReference type="ARBA" id="ARBA00023015"/>
    </source>
</evidence>
<dbReference type="SUPFAM" id="SSF52540">
    <property type="entry name" value="P-loop containing nucleoside triphosphate hydrolases"/>
    <property type="match status" value="1"/>
</dbReference>
<dbReference type="Pfam" id="PF02954">
    <property type="entry name" value="HTH_8"/>
    <property type="match status" value="1"/>
</dbReference>
<dbReference type="PRINTS" id="PR01590">
    <property type="entry name" value="HTHFIS"/>
</dbReference>